<feature type="domain" description="DUF2179" evidence="7">
    <location>
        <begin position="235"/>
        <end position="289"/>
    </location>
</feature>
<accession>A0A919YED4</accession>
<reference evidence="8 9" key="1">
    <citation type="submission" date="2021-03" db="EMBL/GenBank/DDBJ databases">
        <title>Antimicrobial resistance genes in bacteria isolated from Japanese honey, and their potential for conferring macrolide and lincosamide resistance in the American foulbrood pathogen Paenibacillus larvae.</title>
        <authorList>
            <person name="Okamoto M."/>
            <person name="Kumagai M."/>
            <person name="Kanamori H."/>
            <person name="Takamatsu D."/>
        </authorList>
    </citation>
    <scope>NUCLEOTIDE SEQUENCE [LARGE SCALE GENOMIC DNA]</scope>
    <source>
        <strain evidence="8 9">J34TS1</strain>
    </source>
</reference>
<feature type="transmembrane region" description="Helical" evidence="6">
    <location>
        <begin position="65"/>
        <end position="86"/>
    </location>
</feature>
<dbReference type="Pfam" id="PF02588">
    <property type="entry name" value="YitT_membrane"/>
    <property type="match status" value="1"/>
</dbReference>
<feature type="transmembrane region" description="Helical" evidence="6">
    <location>
        <begin position="122"/>
        <end position="140"/>
    </location>
</feature>
<keyword evidence="2" id="KW-1003">Cell membrane</keyword>
<dbReference type="CDD" id="cd16380">
    <property type="entry name" value="YitT_C"/>
    <property type="match status" value="1"/>
</dbReference>
<dbReference type="GO" id="GO:0005886">
    <property type="term" value="C:plasma membrane"/>
    <property type="evidence" value="ECO:0007669"/>
    <property type="project" value="UniProtKB-SubCell"/>
</dbReference>
<gene>
    <name evidence="8" type="primary">yvjA</name>
    <name evidence="8" type="ORF">J34TS1_36790</name>
</gene>
<dbReference type="AlphaFoldDB" id="A0A919YED4"/>
<evidence type="ECO:0000313" key="9">
    <source>
        <dbReference type="Proteomes" id="UP000682811"/>
    </source>
</evidence>
<proteinExistence type="predicted"/>
<dbReference type="Pfam" id="PF10035">
    <property type="entry name" value="DUF2179"/>
    <property type="match status" value="1"/>
</dbReference>
<dbReference type="PANTHER" id="PTHR33545">
    <property type="entry name" value="UPF0750 MEMBRANE PROTEIN YITT-RELATED"/>
    <property type="match status" value="1"/>
</dbReference>
<name>A0A919YED4_9BACL</name>
<evidence type="ECO:0000313" key="8">
    <source>
        <dbReference type="EMBL" id="GIO48914.1"/>
    </source>
</evidence>
<keyword evidence="5 6" id="KW-0472">Membrane</keyword>
<dbReference type="InterPro" id="IPR003740">
    <property type="entry name" value="YitT"/>
</dbReference>
<keyword evidence="9" id="KW-1185">Reference proteome</keyword>
<evidence type="ECO:0000256" key="5">
    <source>
        <dbReference type="ARBA" id="ARBA00023136"/>
    </source>
</evidence>
<dbReference type="InterPro" id="IPR051461">
    <property type="entry name" value="UPF0750_membrane"/>
</dbReference>
<comment type="caution">
    <text evidence="8">The sequence shown here is derived from an EMBL/GenBank/DDBJ whole genome shotgun (WGS) entry which is preliminary data.</text>
</comment>
<keyword evidence="3 6" id="KW-0812">Transmembrane</keyword>
<evidence type="ECO:0000256" key="6">
    <source>
        <dbReference type="SAM" id="Phobius"/>
    </source>
</evidence>
<protein>
    <submittedName>
        <fullName evidence="8">UPF0750 membrane protein YvjA</fullName>
    </submittedName>
</protein>
<feature type="transmembrane region" description="Helical" evidence="6">
    <location>
        <begin position="93"/>
        <end position="110"/>
    </location>
</feature>
<feature type="transmembrane region" description="Helical" evidence="6">
    <location>
        <begin position="21"/>
        <end position="45"/>
    </location>
</feature>
<keyword evidence="4 6" id="KW-1133">Transmembrane helix</keyword>
<dbReference type="InterPro" id="IPR015867">
    <property type="entry name" value="N-reg_PII/ATP_PRibTrfase_C"/>
</dbReference>
<dbReference type="Gene3D" id="3.30.70.120">
    <property type="match status" value="1"/>
</dbReference>
<evidence type="ECO:0000256" key="3">
    <source>
        <dbReference type="ARBA" id="ARBA00022692"/>
    </source>
</evidence>
<dbReference type="InterPro" id="IPR019264">
    <property type="entry name" value="DUF2179"/>
</dbReference>
<sequence>MPQIPVSSRRKAPAIPASGTIRHVVDITLIVIGSLAIALGFNLFLLPNGIAAGGVSGISVLFKSWFGLEPAFTQWAMNIPIFFLGLWLLGKSYGLRSLLGSVILPLFVFLTKDWPLPTDNPLLASIYGGIAVGLGVGIVYRGRGSTGGLATMAQIIQKYSGLSFSLCVVMLDGSVILLAACTLSLEKALYALVGLYVTGKVIDMVELGFNYSKVAYIISNHTERISEAILHDLDRGLTKLSAQGGYTGESRTVLMVVIGQSEATRLKTLVRSVDPDAFVIISNTHEVLGEGFKWEA</sequence>
<dbReference type="EMBL" id="BORT01000017">
    <property type="protein sequence ID" value="GIO48914.1"/>
    <property type="molecule type" value="Genomic_DNA"/>
</dbReference>
<evidence type="ECO:0000256" key="4">
    <source>
        <dbReference type="ARBA" id="ARBA00022989"/>
    </source>
</evidence>
<organism evidence="8 9">
    <name type="scientific">Paenibacillus azoreducens</name>
    <dbReference type="NCBI Taxonomy" id="116718"/>
    <lineage>
        <taxon>Bacteria</taxon>
        <taxon>Bacillati</taxon>
        <taxon>Bacillota</taxon>
        <taxon>Bacilli</taxon>
        <taxon>Bacillales</taxon>
        <taxon>Paenibacillaceae</taxon>
        <taxon>Paenibacillus</taxon>
    </lineage>
</organism>
<evidence type="ECO:0000259" key="7">
    <source>
        <dbReference type="Pfam" id="PF10035"/>
    </source>
</evidence>
<feature type="transmembrane region" description="Helical" evidence="6">
    <location>
        <begin position="161"/>
        <end position="180"/>
    </location>
</feature>
<dbReference type="Proteomes" id="UP000682811">
    <property type="component" value="Unassembled WGS sequence"/>
</dbReference>
<dbReference type="PANTHER" id="PTHR33545:SF9">
    <property type="entry name" value="UPF0750 MEMBRANE PROTEIN YITE"/>
    <property type="match status" value="1"/>
</dbReference>
<dbReference type="PIRSF" id="PIRSF006483">
    <property type="entry name" value="Membrane_protein_YitT"/>
    <property type="match status" value="1"/>
</dbReference>
<evidence type="ECO:0000256" key="2">
    <source>
        <dbReference type="ARBA" id="ARBA00022475"/>
    </source>
</evidence>
<evidence type="ECO:0000256" key="1">
    <source>
        <dbReference type="ARBA" id="ARBA00004651"/>
    </source>
</evidence>
<dbReference type="RefSeq" id="WP_212979513.1">
    <property type="nucleotide sequence ID" value="NZ_AP025343.1"/>
</dbReference>
<comment type="subcellular location">
    <subcellularLocation>
        <location evidence="1">Cell membrane</location>
        <topology evidence="1">Multi-pass membrane protein</topology>
    </subcellularLocation>
</comment>